<dbReference type="PATRIC" id="fig|1232683.4.peg.2206"/>
<comment type="subcellular location">
    <subcellularLocation>
        <location evidence="1 9">Cell inner membrane</location>
        <topology evidence="1 9">Multi-pass membrane protein</topology>
    </subcellularLocation>
</comment>
<keyword evidence="6 9" id="KW-1133">Transmembrane helix</keyword>
<dbReference type="OrthoDB" id="9795655at2"/>
<feature type="transmembrane region" description="Helical" evidence="9">
    <location>
        <begin position="85"/>
        <end position="102"/>
    </location>
</feature>
<evidence type="ECO:0000256" key="9">
    <source>
        <dbReference type="RuleBase" id="RU369079"/>
    </source>
</evidence>
<reference evidence="11 12" key="1">
    <citation type="submission" date="2014-04" db="EMBL/GenBank/DDBJ databases">
        <title>Marinobacterium kochiensis sp. nov., isolated from sediment sample collected from Kochi backwaters in Kerala, India.</title>
        <authorList>
            <person name="Singh A."/>
            <person name="Pinnaka A.K."/>
        </authorList>
    </citation>
    <scope>NUCLEOTIDE SEQUENCE [LARGE SCALE GENOMIC DNA]</scope>
    <source>
        <strain evidence="11 12">AK27</strain>
    </source>
</reference>
<dbReference type="Pfam" id="PF04290">
    <property type="entry name" value="DctQ"/>
    <property type="match status" value="1"/>
</dbReference>
<keyword evidence="3" id="KW-1003">Cell membrane</keyword>
<proteinExistence type="inferred from homology"/>
<evidence type="ECO:0000256" key="1">
    <source>
        <dbReference type="ARBA" id="ARBA00004429"/>
    </source>
</evidence>
<feature type="domain" description="Tripartite ATP-independent periplasmic transporters DctQ component" evidence="10">
    <location>
        <begin position="59"/>
        <end position="190"/>
    </location>
</feature>
<comment type="function">
    <text evidence="9">Part of the tripartite ATP-independent periplasmic (TRAP) transport system.</text>
</comment>
<organism evidence="11 12">
    <name type="scientific">Marinobacterium lacunae</name>
    <dbReference type="NCBI Taxonomy" id="1232683"/>
    <lineage>
        <taxon>Bacteria</taxon>
        <taxon>Pseudomonadati</taxon>
        <taxon>Pseudomonadota</taxon>
        <taxon>Gammaproteobacteria</taxon>
        <taxon>Oceanospirillales</taxon>
        <taxon>Oceanospirillaceae</taxon>
        <taxon>Marinobacterium</taxon>
    </lineage>
</organism>
<dbReference type="RefSeq" id="WP_036187954.1">
    <property type="nucleotide sequence ID" value="NZ_JMQN01000036.1"/>
</dbReference>
<evidence type="ECO:0000256" key="6">
    <source>
        <dbReference type="ARBA" id="ARBA00022989"/>
    </source>
</evidence>
<feature type="transmembrane region" description="Helical" evidence="9">
    <location>
        <begin position="164"/>
        <end position="185"/>
    </location>
</feature>
<keyword evidence="4 9" id="KW-0997">Cell inner membrane</keyword>
<dbReference type="Proteomes" id="UP000028252">
    <property type="component" value="Unassembled WGS sequence"/>
</dbReference>
<comment type="similarity">
    <text evidence="8 9">Belongs to the TRAP transporter small permease family.</text>
</comment>
<dbReference type="PANTHER" id="PTHR35011:SF4">
    <property type="entry name" value="SLL1102 PROTEIN"/>
    <property type="match status" value="1"/>
</dbReference>
<evidence type="ECO:0000256" key="2">
    <source>
        <dbReference type="ARBA" id="ARBA00022448"/>
    </source>
</evidence>
<keyword evidence="5 9" id="KW-0812">Transmembrane</keyword>
<sequence length="214" mass="24242">MNQLTKQASAQPAEVQAPHAFDLEQLVHHTALPHTRLSRGFDRFIDAVASVAHWSWVVLMAVILLNVILRYAFGEGHIELEELQWHLYAIGWLIGLSFCYVADDHVRVDLLHENLGLKTQAVIELLGILFLLLPFAATVMWYALPFVQYSFEMHEVSMAPGGLPYRWIIKAVLVLGFALLLIAMLSRLSRVCSLLFRFPRALNAPTEEVRNGDQ</sequence>
<dbReference type="STRING" id="1232683.ADIMK_2247"/>
<dbReference type="AlphaFoldDB" id="A0A081FY63"/>
<dbReference type="GO" id="GO:0022857">
    <property type="term" value="F:transmembrane transporter activity"/>
    <property type="evidence" value="ECO:0007669"/>
    <property type="project" value="UniProtKB-UniRule"/>
</dbReference>
<evidence type="ECO:0000256" key="8">
    <source>
        <dbReference type="ARBA" id="ARBA00038436"/>
    </source>
</evidence>
<dbReference type="InterPro" id="IPR055348">
    <property type="entry name" value="DctQ"/>
</dbReference>
<evidence type="ECO:0000313" key="11">
    <source>
        <dbReference type="EMBL" id="KEA63468.1"/>
    </source>
</evidence>
<keyword evidence="7 9" id="KW-0472">Membrane</keyword>
<evidence type="ECO:0000256" key="7">
    <source>
        <dbReference type="ARBA" id="ARBA00023136"/>
    </source>
</evidence>
<accession>A0A081FY63</accession>
<feature type="transmembrane region" description="Helical" evidence="9">
    <location>
        <begin position="44"/>
        <end position="73"/>
    </location>
</feature>
<dbReference type="EMBL" id="JMQN01000036">
    <property type="protein sequence ID" value="KEA63468.1"/>
    <property type="molecule type" value="Genomic_DNA"/>
</dbReference>
<dbReference type="GO" id="GO:0005886">
    <property type="term" value="C:plasma membrane"/>
    <property type="evidence" value="ECO:0007669"/>
    <property type="project" value="UniProtKB-SubCell"/>
</dbReference>
<evidence type="ECO:0000256" key="5">
    <source>
        <dbReference type="ARBA" id="ARBA00022692"/>
    </source>
</evidence>
<evidence type="ECO:0000259" key="10">
    <source>
        <dbReference type="Pfam" id="PF04290"/>
    </source>
</evidence>
<protein>
    <recommendedName>
        <fullName evidence="9">TRAP transporter small permease protein</fullName>
    </recommendedName>
</protein>
<evidence type="ECO:0000256" key="3">
    <source>
        <dbReference type="ARBA" id="ARBA00022475"/>
    </source>
</evidence>
<evidence type="ECO:0000256" key="4">
    <source>
        <dbReference type="ARBA" id="ARBA00022519"/>
    </source>
</evidence>
<feature type="transmembrane region" description="Helical" evidence="9">
    <location>
        <begin position="122"/>
        <end position="144"/>
    </location>
</feature>
<dbReference type="PANTHER" id="PTHR35011">
    <property type="entry name" value="2,3-DIKETO-L-GULONATE TRAP TRANSPORTER SMALL PERMEASE PROTEIN YIAM"/>
    <property type="match status" value="1"/>
</dbReference>
<name>A0A081FY63_9GAMM</name>
<keyword evidence="12" id="KW-1185">Reference proteome</keyword>
<gene>
    <name evidence="11" type="ORF">ADIMK_2247</name>
</gene>
<comment type="subunit">
    <text evidence="9">The complex comprises the extracytoplasmic solute receptor protein and the two transmembrane proteins.</text>
</comment>
<dbReference type="eggNOG" id="COG4665">
    <property type="taxonomic scope" value="Bacteria"/>
</dbReference>
<comment type="caution">
    <text evidence="11">The sequence shown here is derived from an EMBL/GenBank/DDBJ whole genome shotgun (WGS) entry which is preliminary data.</text>
</comment>
<dbReference type="InterPro" id="IPR007387">
    <property type="entry name" value="TRAP_DctQ"/>
</dbReference>
<keyword evidence="2 9" id="KW-0813">Transport</keyword>
<evidence type="ECO:0000313" key="12">
    <source>
        <dbReference type="Proteomes" id="UP000028252"/>
    </source>
</evidence>